<gene>
    <name evidence="1" type="ORF">AMTR_s00030p00134840</name>
</gene>
<evidence type="ECO:0000313" key="1">
    <source>
        <dbReference type="EMBL" id="ERN16067.1"/>
    </source>
</evidence>
<protein>
    <submittedName>
        <fullName evidence="1">Uncharacterized protein</fullName>
    </submittedName>
</protein>
<accession>U5D3U0</accession>
<dbReference type="AlphaFoldDB" id="U5D3U0"/>
<organism evidence="1 2">
    <name type="scientific">Amborella trichopoda</name>
    <dbReference type="NCBI Taxonomy" id="13333"/>
    <lineage>
        <taxon>Eukaryota</taxon>
        <taxon>Viridiplantae</taxon>
        <taxon>Streptophyta</taxon>
        <taxon>Embryophyta</taxon>
        <taxon>Tracheophyta</taxon>
        <taxon>Spermatophyta</taxon>
        <taxon>Magnoliopsida</taxon>
        <taxon>Amborellales</taxon>
        <taxon>Amborellaceae</taxon>
        <taxon>Amborella</taxon>
    </lineage>
</organism>
<dbReference type="Pfam" id="PF07797">
    <property type="entry name" value="DUF1639"/>
    <property type="match status" value="1"/>
</dbReference>
<dbReference type="Proteomes" id="UP000017836">
    <property type="component" value="Unassembled WGS sequence"/>
</dbReference>
<sequence length="80" mass="9405">MGEDVERESLQWSQRLRSANKDRRLKTNRFWPKIEIHHSKKEIEDDLLAMGGKLPLKPKKRPAAAKKYIRVSFFASLSLK</sequence>
<dbReference type="EMBL" id="KI392485">
    <property type="protein sequence ID" value="ERN16067.1"/>
    <property type="molecule type" value="Genomic_DNA"/>
</dbReference>
<keyword evidence="2" id="KW-1185">Reference proteome</keyword>
<reference evidence="2" key="1">
    <citation type="journal article" date="2013" name="Science">
        <title>The Amborella genome and the evolution of flowering plants.</title>
        <authorList>
            <consortium name="Amborella Genome Project"/>
        </authorList>
    </citation>
    <scope>NUCLEOTIDE SEQUENCE [LARGE SCALE GENOMIC DNA]</scope>
</reference>
<name>U5D3U0_AMBTC</name>
<dbReference type="Gramene" id="ERN16067">
    <property type="protein sequence ID" value="ERN16067"/>
    <property type="gene ID" value="AMTR_s00030p00134840"/>
</dbReference>
<proteinExistence type="predicted"/>
<evidence type="ECO:0000313" key="2">
    <source>
        <dbReference type="Proteomes" id="UP000017836"/>
    </source>
</evidence>
<dbReference type="HOGENOM" id="CLU_2592943_0_0_1"/>
<dbReference type="InterPro" id="IPR012438">
    <property type="entry name" value="DUF1639"/>
</dbReference>